<sequence>MSLLQVGLASVYLLLGVTFFQNWYDAFKRDQPNLDEEDILISRIVLGVATVLWPVVVPISYIKVLQATRREKRKEFQRISYN</sequence>
<feature type="transmembrane region" description="Helical" evidence="1">
    <location>
        <begin position="44"/>
        <end position="64"/>
    </location>
</feature>
<name>A0ABT7LXF4_9CYAN</name>
<dbReference type="Proteomes" id="UP001230986">
    <property type="component" value="Unassembled WGS sequence"/>
</dbReference>
<evidence type="ECO:0000313" key="3">
    <source>
        <dbReference type="Proteomes" id="UP001230986"/>
    </source>
</evidence>
<keyword evidence="1" id="KW-1133">Transmembrane helix</keyword>
<gene>
    <name evidence="2" type="ORF">QQ055_01080</name>
</gene>
<evidence type="ECO:0000256" key="1">
    <source>
        <dbReference type="SAM" id="Phobius"/>
    </source>
</evidence>
<dbReference type="RefSeq" id="WP_286004081.1">
    <property type="nucleotide sequence ID" value="NZ_JASVEJ010000003.1"/>
</dbReference>
<keyword evidence="3" id="KW-1185">Reference proteome</keyword>
<evidence type="ECO:0000313" key="2">
    <source>
        <dbReference type="EMBL" id="MDL5056070.1"/>
    </source>
</evidence>
<keyword evidence="1" id="KW-0812">Transmembrane</keyword>
<keyword evidence="1" id="KW-0472">Membrane</keyword>
<comment type="caution">
    <text evidence="2">The sequence shown here is derived from an EMBL/GenBank/DDBJ whole genome shotgun (WGS) entry which is preliminary data.</text>
</comment>
<protein>
    <submittedName>
        <fullName evidence="2">Uncharacterized protein</fullName>
    </submittedName>
</protein>
<accession>A0ABT7LXF4</accession>
<organism evidence="2 3">
    <name type="scientific">Geitlerinema calcuttense NRMC-F 0142</name>
    <dbReference type="NCBI Taxonomy" id="2922238"/>
    <lineage>
        <taxon>Bacteria</taxon>
        <taxon>Bacillati</taxon>
        <taxon>Cyanobacteriota</taxon>
        <taxon>Cyanophyceae</taxon>
        <taxon>Geitlerinematales</taxon>
        <taxon>Geitlerinemataceae</taxon>
        <taxon>Geitlerinema</taxon>
    </lineage>
</organism>
<proteinExistence type="predicted"/>
<reference evidence="2 3" key="1">
    <citation type="submission" date="2023-06" db="EMBL/GenBank/DDBJ databases">
        <title>Whole genome sequence of Oscillatoria calcuttensis NRMC-F 0142.</title>
        <authorList>
            <person name="Shakena Fathima T."/>
            <person name="Muralitharan G."/>
            <person name="Thajuddin N."/>
        </authorList>
    </citation>
    <scope>NUCLEOTIDE SEQUENCE [LARGE SCALE GENOMIC DNA]</scope>
    <source>
        <strain evidence="2 3">NRMC-F 0142</strain>
    </source>
</reference>
<dbReference type="EMBL" id="JASVEJ010000003">
    <property type="protein sequence ID" value="MDL5056070.1"/>
    <property type="molecule type" value="Genomic_DNA"/>
</dbReference>